<protein>
    <recommendedName>
        <fullName evidence="6">Beclin 1-associated autophagy-related key regulator</fullName>
    </recommendedName>
</protein>
<dbReference type="InterPro" id="IPR018791">
    <property type="entry name" value="UV_resistance/autophagy_Atg14"/>
</dbReference>
<dbReference type="GO" id="GO:0009267">
    <property type="term" value="P:cellular response to starvation"/>
    <property type="evidence" value="ECO:0007669"/>
    <property type="project" value="TreeGrafter"/>
</dbReference>
<dbReference type="GO" id="GO:0005776">
    <property type="term" value="C:autophagosome"/>
    <property type="evidence" value="ECO:0007669"/>
    <property type="project" value="TreeGrafter"/>
</dbReference>
<organism evidence="3">
    <name type="scientific">Capitella teleta</name>
    <name type="common">Polychaete worm</name>
    <dbReference type="NCBI Taxonomy" id="283909"/>
    <lineage>
        <taxon>Eukaryota</taxon>
        <taxon>Metazoa</taxon>
        <taxon>Spiralia</taxon>
        <taxon>Lophotrochozoa</taxon>
        <taxon>Annelida</taxon>
        <taxon>Polychaeta</taxon>
        <taxon>Sedentaria</taxon>
        <taxon>Scolecida</taxon>
        <taxon>Capitellidae</taxon>
        <taxon>Capitella</taxon>
    </lineage>
</organism>
<evidence type="ECO:0000256" key="2">
    <source>
        <dbReference type="SAM" id="MobiDB-lite"/>
    </source>
</evidence>
<dbReference type="Pfam" id="PF10186">
    <property type="entry name" value="ATG14"/>
    <property type="match status" value="1"/>
</dbReference>
<dbReference type="HOGENOM" id="CLU_046719_1_0_1"/>
<dbReference type="EMBL" id="KB311733">
    <property type="protein sequence ID" value="ELT88688.1"/>
    <property type="molecule type" value="Genomic_DNA"/>
</dbReference>
<dbReference type="EnsemblMetazoa" id="CapteT175681">
    <property type="protein sequence ID" value="CapteP175681"/>
    <property type="gene ID" value="CapteG175681"/>
</dbReference>
<dbReference type="FunCoup" id="R7T619">
    <property type="interactions" value="1271"/>
</dbReference>
<dbReference type="PANTHER" id="PTHR13664:SF0">
    <property type="entry name" value="BECLIN 1-ASSOCIATED AUTOPHAGY-RELATED KEY REGULATOR"/>
    <property type="match status" value="1"/>
</dbReference>
<dbReference type="OMA" id="LCYSEFC"/>
<dbReference type="PANTHER" id="PTHR13664">
    <property type="entry name" value="BECLIN 1-ASSOCIATED AUTOPHAGY-RELATED KEY REGULATOR"/>
    <property type="match status" value="1"/>
</dbReference>
<reference evidence="4" key="3">
    <citation type="submission" date="2015-06" db="UniProtKB">
        <authorList>
            <consortium name="EnsemblMetazoa"/>
        </authorList>
    </citation>
    <scope>IDENTIFICATION</scope>
</reference>
<keyword evidence="1" id="KW-0175">Coiled coil</keyword>
<dbReference type="GO" id="GO:0035014">
    <property type="term" value="F:phosphatidylinositol 3-kinase regulator activity"/>
    <property type="evidence" value="ECO:0007669"/>
    <property type="project" value="TreeGrafter"/>
</dbReference>
<keyword evidence="5" id="KW-1185">Reference proteome</keyword>
<reference evidence="3 5" key="2">
    <citation type="journal article" date="2013" name="Nature">
        <title>Insights into bilaterian evolution from three spiralian genomes.</title>
        <authorList>
            <person name="Simakov O."/>
            <person name="Marletaz F."/>
            <person name="Cho S.J."/>
            <person name="Edsinger-Gonzales E."/>
            <person name="Havlak P."/>
            <person name="Hellsten U."/>
            <person name="Kuo D.H."/>
            <person name="Larsson T."/>
            <person name="Lv J."/>
            <person name="Arendt D."/>
            <person name="Savage R."/>
            <person name="Osoegawa K."/>
            <person name="de Jong P."/>
            <person name="Grimwood J."/>
            <person name="Chapman J.A."/>
            <person name="Shapiro H."/>
            <person name="Aerts A."/>
            <person name="Otillar R.P."/>
            <person name="Terry A.Y."/>
            <person name="Boore J.L."/>
            <person name="Grigoriev I.V."/>
            <person name="Lindberg D.R."/>
            <person name="Seaver E.C."/>
            <person name="Weisblat D.A."/>
            <person name="Putnam N.H."/>
            <person name="Rokhsar D.S."/>
        </authorList>
    </citation>
    <scope>NUCLEOTIDE SEQUENCE</scope>
    <source>
        <strain evidence="3 5">I ESC-2004</strain>
    </source>
</reference>
<dbReference type="STRING" id="283909.R7T619"/>
<dbReference type="OrthoDB" id="16772at2759"/>
<gene>
    <name evidence="3" type="ORF">CAPTEDRAFT_175681</name>
</gene>
<dbReference type="GO" id="GO:0035032">
    <property type="term" value="C:phosphatidylinositol 3-kinase complex, class III"/>
    <property type="evidence" value="ECO:0007669"/>
    <property type="project" value="TreeGrafter"/>
</dbReference>
<name>R7T619_CAPTE</name>
<reference evidence="5" key="1">
    <citation type="submission" date="2012-12" db="EMBL/GenBank/DDBJ databases">
        <authorList>
            <person name="Hellsten U."/>
            <person name="Grimwood J."/>
            <person name="Chapman J.A."/>
            <person name="Shapiro H."/>
            <person name="Aerts A."/>
            <person name="Otillar R.P."/>
            <person name="Terry A.Y."/>
            <person name="Boore J.L."/>
            <person name="Simakov O."/>
            <person name="Marletaz F."/>
            <person name="Cho S.-J."/>
            <person name="Edsinger-Gonzales E."/>
            <person name="Havlak P."/>
            <person name="Kuo D.-H."/>
            <person name="Larsson T."/>
            <person name="Lv J."/>
            <person name="Arendt D."/>
            <person name="Savage R."/>
            <person name="Osoegawa K."/>
            <person name="de Jong P."/>
            <person name="Lindberg D.R."/>
            <person name="Seaver E.C."/>
            <person name="Weisblat D.A."/>
            <person name="Putnam N.H."/>
            <person name="Grigoriev I.V."/>
            <person name="Rokhsar D.S."/>
        </authorList>
    </citation>
    <scope>NUCLEOTIDE SEQUENCE</scope>
    <source>
        <strain evidence="5">I ESC-2004</strain>
    </source>
</reference>
<evidence type="ECO:0000313" key="4">
    <source>
        <dbReference type="EnsemblMetazoa" id="CapteP175681"/>
    </source>
</evidence>
<evidence type="ECO:0000313" key="5">
    <source>
        <dbReference type="Proteomes" id="UP000014760"/>
    </source>
</evidence>
<evidence type="ECO:0000313" key="3">
    <source>
        <dbReference type="EMBL" id="ELT88688.1"/>
    </source>
</evidence>
<dbReference type="GO" id="GO:0000423">
    <property type="term" value="P:mitophagy"/>
    <property type="evidence" value="ECO:0007669"/>
    <property type="project" value="TreeGrafter"/>
</dbReference>
<dbReference type="GO" id="GO:0097629">
    <property type="term" value="C:extrinsic component of omegasome membrane"/>
    <property type="evidence" value="ECO:0007669"/>
    <property type="project" value="TreeGrafter"/>
</dbReference>
<dbReference type="EMBL" id="AMQN01003404">
    <property type="status" value="NOT_ANNOTATED_CDS"/>
    <property type="molecule type" value="Genomic_DNA"/>
</dbReference>
<dbReference type="AlphaFoldDB" id="R7T619"/>
<feature type="region of interest" description="Disordered" evidence="2">
    <location>
        <begin position="391"/>
        <end position="412"/>
    </location>
</feature>
<dbReference type="GO" id="GO:0016240">
    <property type="term" value="P:autophagosome membrane docking"/>
    <property type="evidence" value="ECO:0007669"/>
    <property type="project" value="TreeGrafter"/>
</dbReference>
<dbReference type="GO" id="GO:0097632">
    <property type="term" value="C:extrinsic component of phagophore assembly site membrane"/>
    <property type="evidence" value="ECO:0007669"/>
    <property type="project" value="TreeGrafter"/>
</dbReference>
<sequence>MADSCELPPTDFHLYSSVETSSTTETPGAIRVAIERCALCGSSKRAFFCKNCVNQGSFAHSRTQSKERCCDKLQRWLLLKRERSRYFDRFHKDSQKRISLLEKRAKLADAKDRLTVLQAAILDGETDIEKSKTLLAKLKESNHLLSVKAGKHNEKKNHIRRYIDKSTKYTTTKWLEVSNIEEDIIVKKKEHLRHLQEFIFPILEMQPRSEEDVMAQSMVSALAEARHTAYVRGRWIYTDNSGELHYRIIEPSLPGNGDYSSSAYNVWLQEAHTDEPDFEPSQRNPLFNVCAALAYTTQMLNLLVHFLDINLPHKLCYSVFFQDLSVSQFRRAVYKLNHNVLHACFTQDVPQDHLHPRHTIRNLLLLLNSPNLGRTGSFTSNPDLIRSIEEVRHDREESSSSSENDDDVDAGQEVMTSEWEHVPVTLPEPTSDASYFVSTQIQSRFDNQANTTSTIAGGLMNSAAASMASFWRYTTGKQDK</sequence>
<dbReference type="GO" id="GO:0000045">
    <property type="term" value="P:autophagosome assembly"/>
    <property type="evidence" value="ECO:0007669"/>
    <property type="project" value="TreeGrafter"/>
</dbReference>
<proteinExistence type="predicted"/>
<accession>R7T619</accession>
<evidence type="ECO:0000256" key="1">
    <source>
        <dbReference type="ARBA" id="ARBA00023054"/>
    </source>
</evidence>
<dbReference type="GO" id="GO:0043495">
    <property type="term" value="F:protein-membrane adaptor activity"/>
    <property type="evidence" value="ECO:0007669"/>
    <property type="project" value="TreeGrafter"/>
</dbReference>
<evidence type="ECO:0008006" key="6">
    <source>
        <dbReference type="Google" id="ProtNLM"/>
    </source>
</evidence>
<dbReference type="Proteomes" id="UP000014760">
    <property type="component" value="Unassembled WGS sequence"/>
</dbReference>